<dbReference type="InterPro" id="IPR003593">
    <property type="entry name" value="AAA+_ATPase"/>
</dbReference>
<dbReference type="GO" id="GO:0016020">
    <property type="term" value="C:membrane"/>
    <property type="evidence" value="ECO:0000318"/>
    <property type="project" value="GO_Central"/>
</dbReference>
<evidence type="ECO:0000259" key="11">
    <source>
        <dbReference type="PROSITE" id="PS50893"/>
    </source>
</evidence>
<sequence length="880" mass="96874">MFPMAPAGNFEGDVKRVVSELGGHHGRVAAAAVAAADVEGGRFHEANAIANSSANANAARVSDEETARARAGASPGGVGEKAFTARLNIIDLDEDLRRNWKVAVEGGPRKSFAVDVEAAGAGADPRKNWALAVEDGPRRSFAVEPVTESMGAGGMDLLARKSISLEGIWQGEAEPRRSFSYEDAAALTPRRSSWSLDVAPPRKSADGKRHSEGDRRKSKSPSFLAFPCEPRDMSMELAKLTIMPPLNESVESTPKLSATLPVSLKFENIEYRVSNEFESSWKDVKSWGQKFRRARRERVILHGISGRVHPGEMLGMLGPSGSGKTSLLQILAGRCSKYEGTITHNDVPFVKAMTRRTGLVTQDDILYAHLTVRETLVCAALLRLPRELSRKEKLRRAQDVITELGLERCHNTMVGGSYVRGVSGGERKRVSIGCEMLTDPSLLLLDEPTSGLDSTAALSMVRTMRNLAQSGKTIISTIHQPSSVIFHMFDKVLLLSEGQPMFYGKGSAALDYFESIGFHPTFATNPADFLLDLANGVTHNLDDLHREVSSAVPRRRRAKDQAEERNCVKKILKEAYIAHIVQESKTESMSRELKPKTFQEMESYHDTVSKREWSTSWPQQFAILSRRALKERRHDSFSAPRILETLLVAVISGLIWWDSSDKIEDQVGLLFFSSTIWGFFPLFNSIFTFPQERDMLRKERSSGMYRLSAYFLAQSTVDVPMELVLPFIYMVIVYWMGGLKANAVAFLATCAAVMSNVLVAQGLGLAIGAVCMNIKHASTSASVMMLTFLLAGGFYAKDIAPALRWLKYVSFSYHGFKLELNSQFGADDEYPCSTGQCRVADIDAVSTVGLGGNLVSALAMLGLFVGFRLIAYIALRRTKI</sequence>
<proteinExistence type="inferred from homology"/>
<dbReference type="InterPro" id="IPR017871">
    <property type="entry name" value="ABC_transporter-like_CS"/>
</dbReference>
<keyword evidence="3" id="KW-0813">Transport</keyword>
<evidence type="ECO:0000313" key="13">
    <source>
        <dbReference type="Proteomes" id="UP000244005"/>
    </source>
</evidence>
<evidence type="ECO:0000256" key="3">
    <source>
        <dbReference type="ARBA" id="ARBA00022448"/>
    </source>
</evidence>
<dbReference type="GO" id="GO:0016887">
    <property type="term" value="F:ATP hydrolysis activity"/>
    <property type="evidence" value="ECO:0007669"/>
    <property type="project" value="InterPro"/>
</dbReference>
<comment type="subcellular location">
    <subcellularLocation>
        <location evidence="1">Membrane</location>
        <topology evidence="1">Multi-pass membrane protein</topology>
    </subcellularLocation>
</comment>
<dbReference type="AlphaFoldDB" id="A0A2R6WFE8"/>
<dbReference type="EMBL" id="KZ772769">
    <property type="protein sequence ID" value="PTQ32579.1"/>
    <property type="molecule type" value="Genomic_DNA"/>
</dbReference>
<gene>
    <name evidence="12" type="ORF">MARPO_0097s0054</name>
</gene>
<feature type="transmembrane region" description="Helical" evidence="10">
    <location>
        <begin position="710"/>
        <end position="737"/>
    </location>
</feature>
<dbReference type="PROSITE" id="PS00211">
    <property type="entry name" value="ABC_TRANSPORTER_1"/>
    <property type="match status" value="1"/>
</dbReference>
<evidence type="ECO:0000256" key="10">
    <source>
        <dbReference type="SAM" id="Phobius"/>
    </source>
</evidence>
<feature type="compositionally biased region" description="Basic and acidic residues" evidence="9">
    <location>
        <begin position="203"/>
        <end position="215"/>
    </location>
</feature>
<keyword evidence="5" id="KW-0547">Nucleotide-binding</keyword>
<comment type="similarity">
    <text evidence="2">Belongs to the ABC transporter superfamily. ABCG family. Eye pigment precursor importer (TC 3.A.1.204) subfamily.</text>
</comment>
<dbReference type="PANTHER" id="PTHR48041:SF111">
    <property type="entry name" value="ABC TRANSPORTER G FAMILY MEMBER 14"/>
    <property type="match status" value="1"/>
</dbReference>
<feature type="domain" description="ABC transporter" evidence="11">
    <location>
        <begin position="264"/>
        <end position="522"/>
    </location>
</feature>
<dbReference type="OrthoDB" id="66620at2759"/>
<dbReference type="PANTHER" id="PTHR48041">
    <property type="entry name" value="ABC TRANSPORTER G FAMILY MEMBER 28"/>
    <property type="match status" value="1"/>
</dbReference>
<dbReference type="Pfam" id="PF00005">
    <property type="entry name" value="ABC_tran"/>
    <property type="match status" value="1"/>
</dbReference>
<dbReference type="SMART" id="SM00382">
    <property type="entry name" value="AAA"/>
    <property type="match status" value="1"/>
</dbReference>
<evidence type="ECO:0000256" key="9">
    <source>
        <dbReference type="SAM" id="MobiDB-lite"/>
    </source>
</evidence>
<feature type="transmembrane region" description="Helical" evidence="10">
    <location>
        <begin position="854"/>
        <end position="875"/>
    </location>
</feature>
<reference evidence="13" key="1">
    <citation type="journal article" date="2017" name="Cell">
        <title>Insights into land plant evolution garnered from the Marchantia polymorpha genome.</title>
        <authorList>
            <person name="Bowman J.L."/>
            <person name="Kohchi T."/>
            <person name="Yamato K.T."/>
            <person name="Jenkins J."/>
            <person name="Shu S."/>
            <person name="Ishizaki K."/>
            <person name="Yamaoka S."/>
            <person name="Nishihama R."/>
            <person name="Nakamura Y."/>
            <person name="Berger F."/>
            <person name="Adam C."/>
            <person name="Aki S.S."/>
            <person name="Althoff F."/>
            <person name="Araki T."/>
            <person name="Arteaga-Vazquez M.A."/>
            <person name="Balasubrmanian S."/>
            <person name="Barry K."/>
            <person name="Bauer D."/>
            <person name="Boehm C.R."/>
            <person name="Briginshaw L."/>
            <person name="Caballero-Perez J."/>
            <person name="Catarino B."/>
            <person name="Chen F."/>
            <person name="Chiyoda S."/>
            <person name="Chovatia M."/>
            <person name="Davies K.M."/>
            <person name="Delmans M."/>
            <person name="Demura T."/>
            <person name="Dierschke T."/>
            <person name="Dolan L."/>
            <person name="Dorantes-Acosta A.E."/>
            <person name="Eklund D.M."/>
            <person name="Florent S.N."/>
            <person name="Flores-Sandoval E."/>
            <person name="Fujiyama A."/>
            <person name="Fukuzawa H."/>
            <person name="Galik B."/>
            <person name="Grimanelli D."/>
            <person name="Grimwood J."/>
            <person name="Grossniklaus U."/>
            <person name="Hamada T."/>
            <person name="Haseloff J."/>
            <person name="Hetherington A.J."/>
            <person name="Higo A."/>
            <person name="Hirakawa Y."/>
            <person name="Hundley H.N."/>
            <person name="Ikeda Y."/>
            <person name="Inoue K."/>
            <person name="Inoue S.I."/>
            <person name="Ishida S."/>
            <person name="Jia Q."/>
            <person name="Kakita M."/>
            <person name="Kanazawa T."/>
            <person name="Kawai Y."/>
            <person name="Kawashima T."/>
            <person name="Kennedy M."/>
            <person name="Kinose K."/>
            <person name="Kinoshita T."/>
            <person name="Kohara Y."/>
            <person name="Koide E."/>
            <person name="Komatsu K."/>
            <person name="Kopischke S."/>
            <person name="Kubo M."/>
            <person name="Kyozuka J."/>
            <person name="Lagercrantz U."/>
            <person name="Lin S.S."/>
            <person name="Lindquist E."/>
            <person name="Lipzen A.M."/>
            <person name="Lu C.W."/>
            <person name="De Luna E."/>
            <person name="Martienssen R.A."/>
            <person name="Minamino N."/>
            <person name="Mizutani M."/>
            <person name="Mizutani M."/>
            <person name="Mochizuki N."/>
            <person name="Monte I."/>
            <person name="Mosher R."/>
            <person name="Nagasaki H."/>
            <person name="Nakagami H."/>
            <person name="Naramoto S."/>
            <person name="Nishitani K."/>
            <person name="Ohtani M."/>
            <person name="Okamoto T."/>
            <person name="Okumura M."/>
            <person name="Phillips J."/>
            <person name="Pollak B."/>
            <person name="Reinders A."/>
            <person name="Rovekamp M."/>
            <person name="Sano R."/>
            <person name="Sawa S."/>
            <person name="Schmid M.W."/>
            <person name="Shirakawa M."/>
            <person name="Solano R."/>
            <person name="Spunde A."/>
            <person name="Suetsugu N."/>
            <person name="Sugano S."/>
            <person name="Sugiyama A."/>
            <person name="Sun R."/>
            <person name="Suzuki Y."/>
            <person name="Takenaka M."/>
            <person name="Takezawa D."/>
            <person name="Tomogane H."/>
            <person name="Tsuzuki M."/>
            <person name="Ueda T."/>
            <person name="Umeda M."/>
            <person name="Ward J.M."/>
            <person name="Watanabe Y."/>
            <person name="Yazaki K."/>
            <person name="Yokoyama R."/>
            <person name="Yoshitake Y."/>
            <person name="Yotsui I."/>
            <person name="Zachgo S."/>
            <person name="Schmutz J."/>
        </authorList>
    </citation>
    <scope>NUCLEOTIDE SEQUENCE [LARGE SCALE GENOMIC DNA]</scope>
    <source>
        <strain evidence="13">Tak-1</strain>
    </source>
</reference>
<keyword evidence="13" id="KW-1185">Reference proteome</keyword>
<keyword evidence="6" id="KW-0067">ATP-binding</keyword>
<name>A0A2R6WFE8_MARPO</name>
<evidence type="ECO:0000256" key="4">
    <source>
        <dbReference type="ARBA" id="ARBA00022692"/>
    </source>
</evidence>
<feature type="region of interest" description="Disordered" evidence="9">
    <location>
        <begin position="192"/>
        <end position="225"/>
    </location>
</feature>
<dbReference type="InterPro" id="IPR003439">
    <property type="entry name" value="ABC_transporter-like_ATP-bd"/>
</dbReference>
<evidence type="ECO:0000256" key="1">
    <source>
        <dbReference type="ARBA" id="ARBA00004141"/>
    </source>
</evidence>
<dbReference type="InterPro" id="IPR013525">
    <property type="entry name" value="ABC2_TM"/>
</dbReference>
<dbReference type="PROSITE" id="PS50893">
    <property type="entry name" value="ABC_TRANSPORTER_2"/>
    <property type="match status" value="1"/>
</dbReference>
<dbReference type="Pfam" id="PF01061">
    <property type="entry name" value="ABC2_membrane"/>
    <property type="match status" value="1"/>
</dbReference>
<evidence type="ECO:0000256" key="5">
    <source>
        <dbReference type="ARBA" id="ARBA00022741"/>
    </source>
</evidence>
<accession>A0A2R6WFE8</accession>
<evidence type="ECO:0000256" key="8">
    <source>
        <dbReference type="ARBA" id="ARBA00023136"/>
    </source>
</evidence>
<feature type="transmembrane region" description="Helical" evidence="10">
    <location>
        <begin position="669"/>
        <end position="689"/>
    </location>
</feature>
<dbReference type="GO" id="GO:0042626">
    <property type="term" value="F:ATPase-coupled transmembrane transporter activity"/>
    <property type="evidence" value="ECO:0000318"/>
    <property type="project" value="GO_Central"/>
</dbReference>
<keyword evidence="4 10" id="KW-0812">Transmembrane</keyword>
<dbReference type="GO" id="GO:0005524">
    <property type="term" value="F:ATP binding"/>
    <property type="evidence" value="ECO:0007669"/>
    <property type="project" value="UniProtKB-KW"/>
</dbReference>
<keyword evidence="8 10" id="KW-0472">Membrane</keyword>
<dbReference type="Gramene" id="Mp6g05900.1">
    <property type="protein sequence ID" value="Mp6g05900.1.cds"/>
    <property type="gene ID" value="Mp6g05900"/>
</dbReference>
<evidence type="ECO:0000313" key="12">
    <source>
        <dbReference type="EMBL" id="PTQ32579.1"/>
    </source>
</evidence>
<evidence type="ECO:0000256" key="7">
    <source>
        <dbReference type="ARBA" id="ARBA00022989"/>
    </source>
</evidence>
<dbReference type="InterPro" id="IPR027417">
    <property type="entry name" value="P-loop_NTPase"/>
</dbReference>
<dbReference type="Proteomes" id="UP000244005">
    <property type="component" value="Unassembled WGS sequence"/>
</dbReference>
<feature type="transmembrane region" description="Helical" evidence="10">
    <location>
        <begin position="743"/>
        <end position="770"/>
    </location>
</feature>
<dbReference type="GO" id="GO:0055085">
    <property type="term" value="P:transmembrane transport"/>
    <property type="evidence" value="ECO:0000318"/>
    <property type="project" value="GO_Central"/>
</dbReference>
<dbReference type="InterPro" id="IPR050352">
    <property type="entry name" value="ABCG_transporters"/>
</dbReference>
<feature type="transmembrane region" description="Helical" evidence="10">
    <location>
        <begin position="777"/>
        <end position="796"/>
    </location>
</feature>
<evidence type="ECO:0000256" key="2">
    <source>
        <dbReference type="ARBA" id="ARBA00005814"/>
    </source>
</evidence>
<dbReference type="OMA" id="FHEANAI"/>
<dbReference type="Gene3D" id="3.40.50.300">
    <property type="entry name" value="P-loop containing nucleotide triphosphate hydrolases"/>
    <property type="match status" value="1"/>
</dbReference>
<dbReference type="GO" id="GO:0140359">
    <property type="term" value="F:ABC-type transporter activity"/>
    <property type="evidence" value="ECO:0007669"/>
    <property type="project" value="InterPro"/>
</dbReference>
<protein>
    <recommendedName>
        <fullName evidence="11">ABC transporter domain-containing protein</fullName>
    </recommendedName>
</protein>
<dbReference type="SUPFAM" id="SSF52540">
    <property type="entry name" value="P-loop containing nucleoside triphosphate hydrolases"/>
    <property type="match status" value="1"/>
</dbReference>
<keyword evidence="7 10" id="KW-1133">Transmembrane helix</keyword>
<evidence type="ECO:0000256" key="6">
    <source>
        <dbReference type="ARBA" id="ARBA00022840"/>
    </source>
</evidence>
<dbReference type="FunFam" id="3.40.50.300:FF:000337">
    <property type="entry name" value="ABC transporter G family member 22"/>
    <property type="match status" value="1"/>
</dbReference>
<organism evidence="12 13">
    <name type="scientific">Marchantia polymorpha</name>
    <name type="common">Common liverwort</name>
    <name type="synonym">Marchantia aquatica</name>
    <dbReference type="NCBI Taxonomy" id="3197"/>
    <lineage>
        <taxon>Eukaryota</taxon>
        <taxon>Viridiplantae</taxon>
        <taxon>Streptophyta</taxon>
        <taxon>Embryophyta</taxon>
        <taxon>Marchantiophyta</taxon>
        <taxon>Marchantiopsida</taxon>
        <taxon>Marchantiidae</taxon>
        <taxon>Marchantiales</taxon>
        <taxon>Marchantiaceae</taxon>
        <taxon>Marchantia</taxon>
    </lineage>
</organism>